<evidence type="ECO:0000313" key="13">
    <source>
        <dbReference type="Proteomes" id="UP000664601"/>
    </source>
</evidence>
<dbReference type="Gene3D" id="3.50.50.60">
    <property type="entry name" value="FAD/NAD(P)-binding domain"/>
    <property type="match status" value="1"/>
</dbReference>
<dbReference type="SUPFAM" id="SSF51395">
    <property type="entry name" value="FMN-linked oxidoreductases"/>
    <property type="match status" value="1"/>
</dbReference>
<evidence type="ECO:0000256" key="3">
    <source>
        <dbReference type="ARBA" id="ARBA00011048"/>
    </source>
</evidence>
<protein>
    <submittedName>
        <fullName evidence="12">FAD-dependent oxidoreductase</fullName>
    </submittedName>
</protein>
<dbReference type="Proteomes" id="UP000664601">
    <property type="component" value="Unassembled WGS sequence"/>
</dbReference>
<keyword evidence="6" id="KW-0479">Metal-binding</keyword>
<keyword evidence="9" id="KW-0411">Iron-sulfur</keyword>
<keyword evidence="8" id="KW-0408">Iron</keyword>
<keyword evidence="4" id="KW-0285">Flavoprotein</keyword>
<evidence type="ECO:0000256" key="5">
    <source>
        <dbReference type="ARBA" id="ARBA00022643"/>
    </source>
</evidence>
<dbReference type="InterPro" id="IPR023753">
    <property type="entry name" value="FAD/NAD-binding_dom"/>
</dbReference>
<feature type="domain" description="FAD/NAD(P)-binding" evidence="11">
    <location>
        <begin position="389"/>
        <end position="611"/>
    </location>
</feature>
<dbReference type="Gene3D" id="3.20.20.70">
    <property type="entry name" value="Aldolase class I"/>
    <property type="match status" value="1"/>
</dbReference>
<evidence type="ECO:0000256" key="7">
    <source>
        <dbReference type="ARBA" id="ARBA00023002"/>
    </source>
</evidence>
<dbReference type="PANTHER" id="PTHR42917">
    <property type="entry name" value="2,4-DIENOYL-COA REDUCTASE"/>
    <property type="match status" value="1"/>
</dbReference>
<evidence type="ECO:0000259" key="10">
    <source>
        <dbReference type="Pfam" id="PF00724"/>
    </source>
</evidence>
<comment type="similarity">
    <text evidence="3">In the N-terminal section; belongs to the NADH:flavin oxidoreductase/NADH oxidase family.</text>
</comment>
<evidence type="ECO:0000259" key="11">
    <source>
        <dbReference type="Pfam" id="PF07992"/>
    </source>
</evidence>
<evidence type="ECO:0000256" key="2">
    <source>
        <dbReference type="ARBA" id="ARBA00001966"/>
    </source>
</evidence>
<dbReference type="InterPro" id="IPR013785">
    <property type="entry name" value="Aldolase_TIM"/>
</dbReference>
<dbReference type="Pfam" id="PF00724">
    <property type="entry name" value="Oxidored_FMN"/>
    <property type="match status" value="1"/>
</dbReference>
<dbReference type="Pfam" id="PF07992">
    <property type="entry name" value="Pyr_redox_2"/>
    <property type="match status" value="1"/>
</dbReference>
<keyword evidence="13" id="KW-1185">Reference proteome</keyword>
<evidence type="ECO:0000256" key="9">
    <source>
        <dbReference type="ARBA" id="ARBA00023014"/>
    </source>
</evidence>
<gene>
    <name evidence="12" type="ORF">JZO70_08040</name>
</gene>
<feature type="domain" description="NADH:flavin oxidoreductase/NADH oxidase N-terminal" evidence="10">
    <location>
        <begin position="5"/>
        <end position="338"/>
    </location>
</feature>
<dbReference type="PANTHER" id="PTHR42917:SF2">
    <property type="entry name" value="2,4-DIENOYL-COA REDUCTASE [(2E)-ENOYL-COA-PRODUCING]"/>
    <property type="match status" value="1"/>
</dbReference>
<evidence type="ECO:0000256" key="8">
    <source>
        <dbReference type="ARBA" id="ARBA00023004"/>
    </source>
</evidence>
<dbReference type="SUPFAM" id="SSF51905">
    <property type="entry name" value="FAD/NAD(P)-binding domain"/>
    <property type="match status" value="1"/>
</dbReference>
<evidence type="ECO:0000256" key="6">
    <source>
        <dbReference type="ARBA" id="ARBA00022723"/>
    </source>
</evidence>
<comment type="cofactor">
    <cofactor evidence="2">
        <name>[4Fe-4S] cluster</name>
        <dbReference type="ChEBI" id="CHEBI:49883"/>
    </cofactor>
</comment>
<dbReference type="EMBL" id="JAFREM010000012">
    <property type="protein sequence ID" value="MBO1306108.1"/>
    <property type="molecule type" value="Genomic_DNA"/>
</dbReference>
<dbReference type="Gene3D" id="3.40.50.720">
    <property type="entry name" value="NAD(P)-binding Rossmann-like Domain"/>
    <property type="match status" value="1"/>
</dbReference>
<comment type="cofactor">
    <cofactor evidence="1">
        <name>FMN</name>
        <dbReference type="ChEBI" id="CHEBI:58210"/>
    </cofactor>
</comment>
<dbReference type="PRINTS" id="PR00469">
    <property type="entry name" value="PNDRDTASEII"/>
</dbReference>
<dbReference type="InterPro" id="IPR036188">
    <property type="entry name" value="FAD/NAD-bd_sf"/>
</dbReference>
<organism evidence="12 13">
    <name type="scientific">Candidatus Enterococcus moelleringii</name>
    <dbReference type="NCBI Taxonomy" id="2815325"/>
    <lineage>
        <taxon>Bacteria</taxon>
        <taxon>Bacillati</taxon>
        <taxon>Bacillota</taxon>
        <taxon>Bacilli</taxon>
        <taxon>Lactobacillales</taxon>
        <taxon>Enterococcaceae</taxon>
        <taxon>Enterococcus</taxon>
    </lineage>
</organism>
<reference evidence="12 13" key="1">
    <citation type="submission" date="2021-03" db="EMBL/GenBank/DDBJ databases">
        <title>Enterococcal diversity collection.</title>
        <authorList>
            <person name="Gilmore M.S."/>
            <person name="Schwartzman J."/>
            <person name="Van Tyne D."/>
            <person name="Martin M."/>
            <person name="Earl A.M."/>
            <person name="Manson A.L."/>
            <person name="Straub T."/>
            <person name="Salamzade R."/>
            <person name="Saavedra J."/>
            <person name="Lebreton F."/>
            <person name="Prichula J."/>
            <person name="Schaufler K."/>
            <person name="Gaca A."/>
            <person name="Sgardioli B."/>
            <person name="Wagenaar J."/>
            <person name="Strong T."/>
        </authorList>
    </citation>
    <scope>NUCLEOTIDE SEQUENCE [LARGE SCALE GENOMIC DNA]</scope>
    <source>
        <strain evidence="12 13">669A</strain>
    </source>
</reference>
<dbReference type="CDD" id="cd02803">
    <property type="entry name" value="OYE_like_FMN_family"/>
    <property type="match status" value="1"/>
</dbReference>
<dbReference type="InterPro" id="IPR051793">
    <property type="entry name" value="NADH:flavin_oxidoreductase"/>
</dbReference>
<proteinExistence type="inferred from homology"/>
<keyword evidence="5" id="KW-0288">FMN</keyword>
<evidence type="ECO:0000256" key="4">
    <source>
        <dbReference type="ARBA" id="ARBA00022630"/>
    </source>
</evidence>
<keyword evidence="7" id="KW-0560">Oxidoreductase</keyword>
<comment type="caution">
    <text evidence="12">The sequence shown here is derived from an EMBL/GenBank/DDBJ whole genome shotgun (WGS) entry which is preliminary data.</text>
</comment>
<dbReference type="RefSeq" id="WP_207673032.1">
    <property type="nucleotide sequence ID" value="NZ_JAFREM010000012.1"/>
</dbReference>
<evidence type="ECO:0000256" key="1">
    <source>
        <dbReference type="ARBA" id="ARBA00001917"/>
    </source>
</evidence>
<dbReference type="InterPro" id="IPR001155">
    <property type="entry name" value="OxRdtase_FMN_N"/>
</dbReference>
<dbReference type="PRINTS" id="PR00368">
    <property type="entry name" value="FADPNR"/>
</dbReference>
<evidence type="ECO:0000313" key="12">
    <source>
        <dbReference type="EMBL" id="MBO1306108.1"/>
    </source>
</evidence>
<sequence>MKYPQLFSPLKIGSMEVKNRVVMTAMGCSMANIDGSPSEQMISYYEERARGGVGLITTEITRVNDDTGVGESAQLSVSHNEVIPGLTKLADAIHKHDSKVFVQLHHPGRQTPRALINNKQAVSASDVTCQIIGEEPRALTTEEVYGIINDFVDGAWRAKYAGIDGVELHAAHGYLLNQFISPHTNKRTDEFGGSTEARCKIILDIIKGIRRVCGSDYPIAVRITVDEFLGEAGLELPEGIELCKMIEAAGVDMLNITSGIYETMNTVVEPISYSEGWRTHLAKAVKDVVSIPVCGNAVIRHPEFAEKLLVDGNQDLIGMGRPHLADPEWTNKAFNNQDDEINQCISCLRCFETVFTVSAFCVPIQCSVNPRLGREARYPYPKKDGNGRKVVIIGGGPAGLEAARVLANRRFKPVVFEANAALGGQLLQGSKPPKKEKLHWLADYYTTQMDKLGVEVHLNTKATVEDVKALDPYAVIVATGSTPIVPATIPGVDRDNVYTVPDILEEKVTLKDKKVAVIGSGMTGIEVSELIAEAGNEVSVVEMQETLTPDGYWQNVVDVMGRLQEYNANFLPSHTLKAITDEGIELDGETTSLDCDAVVLALGVRSENAQFDQFAEAFDRVYKAGDANQVGRIYTATTEGFVLGNKI</sequence>
<name>A0ABS3LAP2_9ENTE</name>
<accession>A0ABS3LAP2</accession>